<evidence type="ECO:0000313" key="2">
    <source>
        <dbReference type="Proteomes" id="UP000504635"/>
    </source>
</evidence>
<dbReference type="InterPro" id="IPR000072">
    <property type="entry name" value="PDGF/VEGF_dom"/>
</dbReference>
<proteinExistence type="predicted"/>
<dbReference type="GO" id="GO:0016020">
    <property type="term" value="C:membrane"/>
    <property type="evidence" value="ECO:0007669"/>
    <property type="project" value="InterPro"/>
</dbReference>
<gene>
    <name evidence="3" type="primary">LOC115891212</name>
</gene>
<evidence type="ECO:0000313" key="3">
    <source>
        <dbReference type="RefSeq" id="XP_030767495.1"/>
    </source>
</evidence>
<name>A0A6J2YXB4_SITOR</name>
<dbReference type="RefSeq" id="XP_030767495.1">
    <property type="nucleotide sequence ID" value="XM_030911635.1"/>
</dbReference>
<dbReference type="GO" id="GO:0008083">
    <property type="term" value="F:growth factor activity"/>
    <property type="evidence" value="ECO:0007669"/>
    <property type="project" value="InterPro"/>
</dbReference>
<dbReference type="Gene3D" id="2.10.90.10">
    <property type="entry name" value="Cystine-knot cytokines"/>
    <property type="match status" value="1"/>
</dbReference>
<dbReference type="SMART" id="SM00141">
    <property type="entry name" value="PDGF"/>
    <property type="match status" value="1"/>
</dbReference>
<feature type="domain" description="Platelet-derived growth factor (PDGF) family profile" evidence="1">
    <location>
        <begin position="159"/>
        <end position="236"/>
    </location>
</feature>
<dbReference type="Proteomes" id="UP000504635">
    <property type="component" value="Unplaced"/>
</dbReference>
<dbReference type="KEGG" id="soy:115891212"/>
<protein>
    <submittedName>
        <fullName evidence="3">Uncharacterized protein LOC115891212</fullName>
    </submittedName>
</protein>
<dbReference type="AlphaFoldDB" id="A0A6J2YXB4"/>
<dbReference type="InParanoid" id="A0A6J2YXB4"/>
<dbReference type="GeneID" id="115891212"/>
<reference evidence="3" key="1">
    <citation type="submission" date="2025-08" db="UniProtKB">
        <authorList>
            <consortium name="RefSeq"/>
        </authorList>
    </citation>
    <scope>IDENTIFICATION</scope>
    <source>
        <tissue evidence="3">Gonads</tissue>
    </source>
</reference>
<accession>A0A6J2YXB4</accession>
<sequence length="271" mass="30993">MDTVWILCFSVSSELNREEPDQKMIVGRKTTLFYIVFITIFCICSCSGKDKCNNETECYKKTKEGINEKWEDVNIYLEYKKAVMTVPKITKARRNNPRIHATIPEVIMRSPSIPVNLREYDKGLHIAGPSTFQVTSENFLHAECTKQFNKENLSIEKQAHCKARSMVVHLHTDEGEVKPSAVLTKYCSGSCKMGRVCTATQTANKTISVQILWYSGKESMCRTVLIPEDRKCKCVCSQNKSSCTAQQKFNKKICQCECQNQNERLHCEKES</sequence>
<keyword evidence="2" id="KW-1185">Reference proteome</keyword>
<evidence type="ECO:0000259" key="1">
    <source>
        <dbReference type="SMART" id="SM00141"/>
    </source>
</evidence>
<dbReference type="SUPFAM" id="SSF57501">
    <property type="entry name" value="Cystine-knot cytokines"/>
    <property type="match status" value="1"/>
</dbReference>
<organism evidence="2 3">
    <name type="scientific">Sitophilus oryzae</name>
    <name type="common">Rice weevil</name>
    <name type="synonym">Curculio oryzae</name>
    <dbReference type="NCBI Taxonomy" id="7048"/>
    <lineage>
        <taxon>Eukaryota</taxon>
        <taxon>Metazoa</taxon>
        <taxon>Ecdysozoa</taxon>
        <taxon>Arthropoda</taxon>
        <taxon>Hexapoda</taxon>
        <taxon>Insecta</taxon>
        <taxon>Pterygota</taxon>
        <taxon>Neoptera</taxon>
        <taxon>Endopterygota</taxon>
        <taxon>Coleoptera</taxon>
        <taxon>Polyphaga</taxon>
        <taxon>Cucujiformia</taxon>
        <taxon>Curculionidae</taxon>
        <taxon>Dryophthorinae</taxon>
        <taxon>Sitophilus</taxon>
    </lineage>
</organism>
<dbReference type="OrthoDB" id="8878063at2759"/>
<dbReference type="InterPro" id="IPR029034">
    <property type="entry name" value="Cystine-knot_cytokine"/>
</dbReference>